<dbReference type="Proteomes" id="UP000298325">
    <property type="component" value="Unassembled WGS sequence"/>
</dbReference>
<evidence type="ECO:0000256" key="1">
    <source>
        <dbReference type="SAM" id="MobiDB-lite"/>
    </source>
</evidence>
<reference evidence="2 3" key="1">
    <citation type="submission" date="2019-04" db="EMBL/GenBank/DDBJ databases">
        <authorList>
            <person name="Park S."/>
            <person name="Yoon J.-H."/>
        </authorList>
    </citation>
    <scope>NUCLEOTIDE SEQUENCE [LARGE SCALE GENOMIC DNA]</scope>
    <source>
        <strain evidence="2 3">HJM-18</strain>
    </source>
</reference>
<sequence>MAGLRSVLELRQSLLKSLGVRVGTSAKLEAWTEVVFQNEDKKAVKNKDRPDGLLVLSTGRREWRALIEAKVGNDTVGEEQVSRYLQQAKNHKLDAVITITNQFAALPTHHPVKLSKNATKSVSLFHWSWAFIRTQCQLLLKNDGVEDEDQVFILSEILRYLESDRSGISHFDQMNAEWKDVVNKVKSNATLAKTSDEVQNTIAAWHQEQRDLCLIMSRLTGSDVSLKLKNDHRLDAAKRVKDDADAFCKAPTLNCALHIINAAADLEITADLQRRMIYCSMRLTAPKDKQSTKARVNWLLRQLKKTAPGGFFIRATRPGKAETTYQALKDLRDSPELLESDTSNTAATTLEIVFEVDLAGKFSGRKVFVEELEKAVPHFYQEAGQLLKAWTPPPPKISKTESEPKSRGEELTLGK</sequence>
<accession>A0A4Z1BTY9</accession>
<dbReference type="AlphaFoldDB" id="A0A4Z1BTY9"/>
<comment type="caution">
    <text evidence="2">The sequence shown here is derived from an EMBL/GenBank/DDBJ whole genome shotgun (WGS) entry which is preliminary data.</text>
</comment>
<evidence type="ECO:0000313" key="2">
    <source>
        <dbReference type="EMBL" id="TGN40719.1"/>
    </source>
</evidence>
<gene>
    <name evidence="2" type="ORF">E5Q11_08625</name>
</gene>
<evidence type="ECO:0000313" key="3">
    <source>
        <dbReference type="Proteomes" id="UP000298325"/>
    </source>
</evidence>
<proteinExistence type="predicted"/>
<name>A0A4Z1BTY9_9GAMM</name>
<feature type="compositionally biased region" description="Basic and acidic residues" evidence="1">
    <location>
        <begin position="398"/>
        <end position="415"/>
    </location>
</feature>
<organism evidence="2 3">
    <name type="scientific">Marinobacter confluentis</name>
    <dbReference type="NCBI Taxonomy" id="1697557"/>
    <lineage>
        <taxon>Bacteria</taxon>
        <taxon>Pseudomonadati</taxon>
        <taxon>Pseudomonadota</taxon>
        <taxon>Gammaproteobacteria</taxon>
        <taxon>Pseudomonadales</taxon>
        <taxon>Marinobacteraceae</taxon>
        <taxon>Marinobacter</taxon>
    </lineage>
</organism>
<keyword evidence="3" id="KW-1185">Reference proteome</keyword>
<feature type="region of interest" description="Disordered" evidence="1">
    <location>
        <begin position="389"/>
        <end position="415"/>
    </location>
</feature>
<dbReference type="OrthoDB" id="56224at2"/>
<dbReference type="EMBL" id="SRPF01000002">
    <property type="protein sequence ID" value="TGN40719.1"/>
    <property type="molecule type" value="Genomic_DNA"/>
</dbReference>
<evidence type="ECO:0008006" key="4">
    <source>
        <dbReference type="Google" id="ProtNLM"/>
    </source>
</evidence>
<protein>
    <recommendedName>
        <fullName evidence="4">Stress response protein</fullName>
    </recommendedName>
</protein>